<gene>
    <name evidence="1" type="ORF">HMPREF9080_02710</name>
</gene>
<sequence>YDKEMYKWRHLIENFFCKLKKFEEVAMRAEKTDTSFSANIYLAATVIALR</sequence>
<reference evidence="1 2" key="1">
    <citation type="submission" date="2011-08" db="EMBL/GenBank/DDBJ databases">
        <authorList>
            <person name="Weinstock G."/>
            <person name="Sodergren E."/>
            <person name="Clifton S."/>
            <person name="Fulton L."/>
            <person name="Fulton B."/>
            <person name="Courtney L."/>
            <person name="Fronick C."/>
            <person name="Harrison M."/>
            <person name="Strong C."/>
            <person name="Farmer C."/>
            <person name="Delahaunty K."/>
            <person name="Markovic C."/>
            <person name="Hall O."/>
            <person name="Minx P."/>
            <person name="Tomlinson C."/>
            <person name="Mitreva M."/>
            <person name="Hou S."/>
            <person name="Chen J."/>
            <person name="Wollam A."/>
            <person name="Pepin K.H."/>
            <person name="Johnson M."/>
            <person name="Bhonagiri V."/>
            <person name="Zhang X."/>
            <person name="Suruliraj S."/>
            <person name="Warren W."/>
            <person name="Chinwalla A."/>
            <person name="Mardis E.R."/>
            <person name="Wilson R.K."/>
        </authorList>
    </citation>
    <scope>NUCLEOTIDE SEQUENCE [LARGE SCALE GENOMIC DNA]</scope>
    <source>
        <strain evidence="1 2">F0432</strain>
    </source>
</reference>
<comment type="caution">
    <text evidence="1">The sequence shown here is derived from an EMBL/GenBank/DDBJ whole genome shotgun (WGS) entry which is preliminary data.</text>
</comment>
<organism evidence="1 2">
    <name type="scientific">Cardiobacterium valvarum F0432</name>
    <dbReference type="NCBI Taxonomy" id="797473"/>
    <lineage>
        <taxon>Bacteria</taxon>
        <taxon>Pseudomonadati</taxon>
        <taxon>Pseudomonadota</taxon>
        <taxon>Gammaproteobacteria</taxon>
        <taxon>Cardiobacteriales</taxon>
        <taxon>Cardiobacteriaceae</taxon>
        <taxon>Cardiobacterium</taxon>
    </lineage>
</organism>
<dbReference type="AlphaFoldDB" id="G9ZIU5"/>
<protein>
    <recommendedName>
        <fullName evidence="3">Transposase DDE domain-containing protein</fullName>
    </recommendedName>
</protein>
<evidence type="ECO:0008006" key="3">
    <source>
        <dbReference type="Google" id="ProtNLM"/>
    </source>
</evidence>
<dbReference type="Proteomes" id="UP000004750">
    <property type="component" value="Unassembled WGS sequence"/>
</dbReference>
<evidence type="ECO:0000313" key="2">
    <source>
        <dbReference type="Proteomes" id="UP000004750"/>
    </source>
</evidence>
<feature type="non-terminal residue" evidence="1">
    <location>
        <position position="1"/>
    </location>
</feature>
<dbReference type="STRING" id="797473.HMPREF9080_02710"/>
<dbReference type="EMBL" id="AGCM01000167">
    <property type="protein sequence ID" value="EHM51015.1"/>
    <property type="molecule type" value="Genomic_DNA"/>
</dbReference>
<evidence type="ECO:0000313" key="1">
    <source>
        <dbReference type="EMBL" id="EHM51015.1"/>
    </source>
</evidence>
<dbReference type="HOGENOM" id="CLU_3110748_0_0_6"/>
<proteinExistence type="predicted"/>
<name>G9ZIU5_9GAMM</name>
<accession>G9ZIU5</accession>